<keyword evidence="2" id="KW-1185">Reference proteome</keyword>
<evidence type="ECO:0008006" key="3">
    <source>
        <dbReference type="Google" id="ProtNLM"/>
    </source>
</evidence>
<dbReference type="PANTHER" id="PTHR11188:SF17">
    <property type="entry name" value="FI21816P1"/>
    <property type="match status" value="1"/>
</dbReference>
<gene>
    <name evidence="1" type="ORF">H4R18_001792</name>
</gene>
<dbReference type="GO" id="GO:0005829">
    <property type="term" value="C:cytosol"/>
    <property type="evidence" value="ECO:0007669"/>
    <property type="project" value="TreeGrafter"/>
</dbReference>
<dbReference type="OrthoDB" id="2333384at2759"/>
<comment type="caution">
    <text evidence="1">The sequence shown here is derived from an EMBL/GenBank/DDBJ whole genome shotgun (WGS) entry which is preliminary data.</text>
</comment>
<sequence length="376" mass="41198">MPYLRTSILPAATSIVLRGPPSLAPSQTLSGRVLFRLGHYSLRVRRVVVAFQSVSHSKRQLGPSGAAAGRLLLQEELFDASDLPRGYATWKGAHCAQSRSQHEFPFSFVVPGHLHESVNTAMGSVCYELRVTVHTCGFGINTWTESLRIPVYRVPDEGSPLALRLADSLCMQADWLGAVELQVLGDTVAVADNDKLRMRAVVRPLQKGLTLAVVGLRLIETVRFKSHLDRLGCQRVHDRVVGQLQRVAGDYASSGLYGAPLTHEHSFDLALRVPKAFRGVQYSMDTPEVNVAHELVFTATVTDEHRESHYLRISSPVHIVPRLALESAFSELPAYERSGLDRLLLGGVGPGSCARPQCSPPGYEYASSLDSPYVIV</sequence>
<dbReference type="Proteomes" id="UP001140217">
    <property type="component" value="Unassembled WGS sequence"/>
</dbReference>
<proteinExistence type="predicted"/>
<protein>
    <recommendedName>
        <fullName evidence="3">Arrestin-like N-terminal domain-containing protein</fullName>
    </recommendedName>
</protein>
<dbReference type="PANTHER" id="PTHR11188">
    <property type="entry name" value="ARRESTIN DOMAIN CONTAINING PROTEIN"/>
    <property type="match status" value="1"/>
</dbReference>
<dbReference type="GO" id="GO:0005886">
    <property type="term" value="C:plasma membrane"/>
    <property type="evidence" value="ECO:0007669"/>
    <property type="project" value="TreeGrafter"/>
</dbReference>
<dbReference type="AlphaFoldDB" id="A0A9W8LKU8"/>
<organism evidence="1 2">
    <name type="scientific">Coemansia javaensis</name>
    <dbReference type="NCBI Taxonomy" id="2761396"/>
    <lineage>
        <taxon>Eukaryota</taxon>
        <taxon>Fungi</taxon>
        <taxon>Fungi incertae sedis</taxon>
        <taxon>Zoopagomycota</taxon>
        <taxon>Kickxellomycotina</taxon>
        <taxon>Kickxellomycetes</taxon>
        <taxon>Kickxellales</taxon>
        <taxon>Kickxellaceae</taxon>
        <taxon>Coemansia</taxon>
    </lineage>
</organism>
<dbReference type="InterPro" id="IPR050357">
    <property type="entry name" value="Arrestin_domain-protein"/>
</dbReference>
<dbReference type="GO" id="GO:0070086">
    <property type="term" value="P:ubiquitin-dependent endocytosis"/>
    <property type="evidence" value="ECO:0007669"/>
    <property type="project" value="TreeGrafter"/>
</dbReference>
<evidence type="ECO:0000313" key="1">
    <source>
        <dbReference type="EMBL" id="KAJ2783273.1"/>
    </source>
</evidence>
<accession>A0A9W8LKU8</accession>
<dbReference type="InterPro" id="IPR014752">
    <property type="entry name" value="Arrestin-like_C"/>
</dbReference>
<reference evidence="1" key="1">
    <citation type="submission" date="2022-07" db="EMBL/GenBank/DDBJ databases">
        <title>Phylogenomic reconstructions and comparative analyses of Kickxellomycotina fungi.</title>
        <authorList>
            <person name="Reynolds N.K."/>
            <person name="Stajich J.E."/>
            <person name="Barry K."/>
            <person name="Grigoriev I.V."/>
            <person name="Crous P."/>
            <person name="Smith M.E."/>
        </authorList>
    </citation>
    <scope>NUCLEOTIDE SEQUENCE</scope>
    <source>
        <strain evidence="1">NBRC 105414</strain>
    </source>
</reference>
<name>A0A9W8LKU8_9FUNG</name>
<dbReference type="GO" id="GO:0030674">
    <property type="term" value="F:protein-macromolecule adaptor activity"/>
    <property type="evidence" value="ECO:0007669"/>
    <property type="project" value="TreeGrafter"/>
</dbReference>
<dbReference type="GO" id="GO:0031625">
    <property type="term" value="F:ubiquitin protein ligase binding"/>
    <property type="evidence" value="ECO:0007669"/>
    <property type="project" value="TreeGrafter"/>
</dbReference>
<evidence type="ECO:0000313" key="2">
    <source>
        <dbReference type="Proteomes" id="UP001140217"/>
    </source>
</evidence>
<dbReference type="Gene3D" id="2.60.40.640">
    <property type="match status" value="1"/>
</dbReference>
<dbReference type="EMBL" id="JANBUL010000051">
    <property type="protein sequence ID" value="KAJ2783273.1"/>
    <property type="molecule type" value="Genomic_DNA"/>
</dbReference>